<dbReference type="InterPro" id="IPR013970">
    <property type="entry name" value="Rfa2"/>
</dbReference>
<dbReference type="SUPFAM" id="SSF50249">
    <property type="entry name" value="Nucleic acid-binding proteins"/>
    <property type="match status" value="1"/>
</dbReference>
<evidence type="ECO:0000313" key="4">
    <source>
        <dbReference type="EMBL" id="PSS13139.1"/>
    </source>
</evidence>
<dbReference type="GO" id="GO:0003697">
    <property type="term" value="F:single-stranded DNA binding"/>
    <property type="evidence" value="ECO:0007669"/>
    <property type="project" value="TreeGrafter"/>
</dbReference>
<evidence type="ECO:0000256" key="2">
    <source>
        <dbReference type="ARBA" id="ARBA00009761"/>
    </source>
</evidence>
<dbReference type="AlphaFoldDB" id="A0A2T3AWV0"/>
<dbReference type="GO" id="GO:0005662">
    <property type="term" value="C:DNA replication factor A complex"/>
    <property type="evidence" value="ECO:0007669"/>
    <property type="project" value="TreeGrafter"/>
</dbReference>
<name>A0A2T3AWV0_AMORE</name>
<dbReference type="InParanoid" id="A0A2T3AWV0"/>
<dbReference type="InterPro" id="IPR012340">
    <property type="entry name" value="NA-bd_OB-fold"/>
</dbReference>
<protein>
    <recommendedName>
        <fullName evidence="6">Replication factor A protein 3</fullName>
    </recommendedName>
</protein>
<keyword evidence="5" id="KW-1185">Reference proteome</keyword>
<dbReference type="GO" id="GO:0006284">
    <property type="term" value="P:base-excision repair"/>
    <property type="evidence" value="ECO:0007669"/>
    <property type="project" value="TreeGrafter"/>
</dbReference>
<evidence type="ECO:0000313" key="5">
    <source>
        <dbReference type="Proteomes" id="UP000241818"/>
    </source>
</evidence>
<dbReference type="PANTHER" id="PTHR15114:SF1">
    <property type="entry name" value="REPLICATION PROTEIN A 14 KDA SUBUNIT"/>
    <property type="match status" value="1"/>
</dbReference>
<evidence type="ECO:0000256" key="3">
    <source>
        <dbReference type="ARBA" id="ARBA00023242"/>
    </source>
</evidence>
<dbReference type="CDD" id="cd04479">
    <property type="entry name" value="RPA3"/>
    <property type="match status" value="1"/>
</dbReference>
<organism evidence="4 5">
    <name type="scientific">Amorphotheca resinae ATCC 22711</name>
    <dbReference type="NCBI Taxonomy" id="857342"/>
    <lineage>
        <taxon>Eukaryota</taxon>
        <taxon>Fungi</taxon>
        <taxon>Dikarya</taxon>
        <taxon>Ascomycota</taxon>
        <taxon>Pezizomycotina</taxon>
        <taxon>Leotiomycetes</taxon>
        <taxon>Helotiales</taxon>
        <taxon>Amorphothecaceae</taxon>
        <taxon>Amorphotheca</taxon>
    </lineage>
</organism>
<keyword evidence="3" id="KW-0539">Nucleus</keyword>
<reference evidence="4 5" key="1">
    <citation type="journal article" date="2018" name="New Phytol.">
        <title>Comparative genomics and transcriptomics depict ericoid mycorrhizal fungi as versatile saprotrophs and plant mutualists.</title>
        <authorList>
            <person name="Martino E."/>
            <person name="Morin E."/>
            <person name="Grelet G.A."/>
            <person name="Kuo A."/>
            <person name="Kohler A."/>
            <person name="Daghino S."/>
            <person name="Barry K.W."/>
            <person name="Cichocki N."/>
            <person name="Clum A."/>
            <person name="Dockter R.B."/>
            <person name="Hainaut M."/>
            <person name="Kuo R.C."/>
            <person name="LaButti K."/>
            <person name="Lindahl B.D."/>
            <person name="Lindquist E.A."/>
            <person name="Lipzen A."/>
            <person name="Khouja H.R."/>
            <person name="Magnuson J."/>
            <person name="Murat C."/>
            <person name="Ohm R.A."/>
            <person name="Singer S.W."/>
            <person name="Spatafora J.W."/>
            <person name="Wang M."/>
            <person name="Veneault-Fourrey C."/>
            <person name="Henrissat B."/>
            <person name="Grigoriev I.V."/>
            <person name="Martin F.M."/>
            <person name="Perotto S."/>
        </authorList>
    </citation>
    <scope>NUCLEOTIDE SEQUENCE [LARGE SCALE GENOMIC DNA]</scope>
    <source>
        <strain evidence="4 5">ATCC 22711</strain>
    </source>
</reference>
<dbReference type="FunFam" id="2.40.50.140:FF:000271">
    <property type="entry name" value="Similar to ssDNA binding protein Ssb3"/>
    <property type="match status" value="1"/>
</dbReference>
<evidence type="ECO:0000256" key="1">
    <source>
        <dbReference type="ARBA" id="ARBA00004123"/>
    </source>
</evidence>
<dbReference type="GO" id="GO:0035861">
    <property type="term" value="C:site of double-strand break"/>
    <property type="evidence" value="ECO:0007669"/>
    <property type="project" value="TreeGrafter"/>
</dbReference>
<gene>
    <name evidence="4" type="ORF">M430DRAFT_105547</name>
</gene>
<dbReference type="GO" id="GO:0000724">
    <property type="term" value="P:double-strand break repair via homologous recombination"/>
    <property type="evidence" value="ECO:0007669"/>
    <property type="project" value="TreeGrafter"/>
</dbReference>
<dbReference type="PANTHER" id="PTHR15114">
    <property type="entry name" value="REPLICATION PROTEIN A3"/>
    <property type="match status" value="1"/>
</dbReference>
<dbReference type="Pfam" id="PF08661">
    <property type="entry name" value="Rep_fac-A_3"/>
    <property type="match status" value="1"/>
</dbReference>
<dbReference type="GO" id="GO:0006289">
    <property type="term" value="P:nucleotide-excision repair"/>
    <property type="evidence" value="ECO:0007669"/>
    <property type="project" value="TreeGrafter"/>
</dbReference>
<dbReference type="Gene3D" id="2.40.50.140">
    <property type="entry name" value="Nucleic acid-binding proteins"/>
    <property type="match status" value="1"/>
</dbReference>
<dbReference type="Proteomes" id="UP000241818">
    <property type="component" value="Unassembled WGS sequence"/>
</dbReference>
<dbReference type="STRING" id="857342.A0A2T3AWV0"/>
<dbReference type="GeneID" id="36569095"/>
<comment type="subcellular location">
    <subcellularLocation>
        <location evidence="1">Nucleus</location>
    </subcellularLocation>
</comment>
<evidence type="ECO:0008006" key="6">
    <source>
        <dbReference type="Google" id="ProtNLM"/>
    </source>
</evidence>
<proteinExistence type="inferred from homology"/>
<dbReference type="GO" id="GO:0006260">
    <property type="term" value="P:DNA replication"/>
    <property type="evidence" value="ECO:0007669"/>
    <property type="project" value="InterPro"/>
</dbReference>
<dbReference type="EMBL" id="KZ679014">
    <property type="protein sequence ID" value="PSS13139.1"/>
    <property type="molecule type" value="Genomic_DNA"/>
</dbReference>
<dbReference type="OrthoDB" id="188186at2759"/>
<accession>A0A2T3AWV0</accession>
<dbReference type="GO" id="GO:0003684">
    <property type="term" value="F:damaged DNA binding"/>
    <property type="evidence" value="ECO:0007669"/>
    <property type="project" value="TreeGrafter"/>
</dbReference>
<dbReference type="GO" id="GO:0006298">
    <property type="term" value="P:mismatch repair"/>
    <property type="evidence" value="ECO:0007669"/>
    <property type="project" value="TreeGrafter"/>
</dbReference>
<dbReference type="RefSeq" id="XP_024719130.1">
    <property type="nucleotide sequence ID" value="XM_024861014.1"/>
</dbReference>
<comment type="similarity">
    <text evidence="2">Belongs to the replication factor A protein 3 family.</text>
</comment>
<sequence length="107" mass="11659">MAEQISTPRITSQYLDAFTGKTVIITGKVTQTRGDTALIDSEGVVTVLLNRDSHLKPGNAVEIVGKVNQDLTVKVLMATDMGTNLDYAAVNAVVDATHRYKEIFYTE</sequence>